<dbReference type="Proteomes" id="UP000472271">
    <property type="component" value="Chromosome 7"/>
</dbReference>
<dbReference type="InParanoid" id="A0A673ADZ5"/>
<dbReference type="SMART" id="SM00409">
    <property type="entry name" value="IG"/>
    <property type="match status" value="1"/>
</dbReference>
<organism evidence="2 3">
    <name type="scientific">Sphaeramia orbicularis</name>
    <name type="common">orbiculate cardinalfish</name>
    <dbReference type="NCBI Taxonomy" id="375764"/>
    <lineage>
        <taxon>Eukaryota</taxon>
        <taxon>Metazoa</taxon>
        <taxon>Chordata</taxon>
        <taxon>Craniata</taxon>
        <taxon>Vertebrata</taxon>
        <taxon>Euteleostomi</taxon>
        <taxon>Actinopterygii</taxon>
        <taxon>Neopterygii</taxon>
        <taxon>Teleostei</taxon>
        <taxon>Neoteleostei</taxon>
        <taxon>Acanthomorphata</taxon>
        <taxon>Gobiaria</taxon>
        <taxon>Kurtiformes</taxon>
        <taxon>Apogonoidei</taxon>
        <taxon>Apogonidae</taxon>
        <taxon>Apogoninae</taxon>
        <taxon>Sphaeramia</taxon>
    </lineage>
</organism>
<dbReference type="Gene3D" id="2.60.40.10">
    <property type="entry name" value="Immunoglobulins"/>
    <property type="match status" value="1"/>
</dbReference>
<reference evidence="2" key="2">
    <citation type="submission" date="2025-08" db="UniProtKB">
        <authorList>
            <consortium name="Ensembl"/>
        </authorList>
    </citation>
    <scope>IDENTIFICATION</scope>
</reference>
<dbReference type="Ensembl" id="ENSSORT00005028586.1">
    <property type="protein sequence ID" value="ENSSORP00005027790.1"/>
    <property type="gene ID" value="ENSSORG00005013295.1"/>
</dbReference>
<reference evidence="2" key="1">
    <citation type="submission" date="2019-06" db="EMBL/GenBank/DDBJ databases">
        <authorList>
            <consortium name="Wellcome Sanger Institute Data Sharing"/>
        </authorList>
    </citation>
    <scope>NUCLEOTIDE SEQUENCE [LARGE SCALE GENOMIC DNA]</scope>
</reference>
<dbReference type="InterPro" id="IPR036179">
    <property type="entry name" value="Ig-like_dom_sf"/>
</dbReference>
<reference evidence="2" key="3">
    <citation type="submission" date="2025-09" db="UniProtKB">
        <authorList>
            <consortium name="Ensembl"/>
        </authorList>
    </citation>
    <scope>IDENTIFICATION</scope>
</reference>
<evidence type="ECO:0000313" key="3">
    <source>
        <dbReference type="Proteomes" id="UP000472271"/>
    </source>
</evidence>
<protein>
    <recommendedName>
        <fullName evidence="1">Immunoglobulin domain-containing protein</fullName>
    </recommendedName>
</protein>
<sequence>MKICHSLIFFFLSEYSQIKLLDSSIDQTLLNWLCNYSLCIYLTALQDGNIGLISAKIPVFKKTEGETIILKCPFEWSLFDTGKKIFCRNEYVLFETSNMSGQKGRYSIELMERSSDTVMSVTITHLKESDSGLYRCVSERYGQDEYTEFWIIVTKGEFFPKVFLFFFVDAQTDHFTSDFSFSYD</sequence>
<evidence type="ECO:0000313" key="2">
    <source>
        <dbReference type="Ensembl" id="ENSSORP00005027790.1"/>
    </source>
</evidence>
<dbReference type="InterPro" id="IPR013106">
    <property type="entry name" value="Ig_V-set"/>
</dbReference>
<feature type="domain" description="Immunoglobulin" evidence="1">
    <location>
        <begin position="57"/>
        <end position="154"/>
    </location>
</feature>
<name>A0A673ADZ5_9TELE</name>
<accession>A0A673ADZ5</accession>
<dbReference type="AlphaFoldDB" id="A0A673ADZ5"/>
<dbReference type="Pfam" id="PF07686">
    <property type="entry name" value="V-set"/>
    <property type="match status" value="1"/>
</dbReference>
<dbReference type="InterPro" id="IPR013783">
    <property type="entry name" value="Ig-like_fold"/>
</dbReference>
<dbReference type="SUPFAM" id="SSF48726">
    <property type="entry name" value="Immunoglobulin"/>
    <property type="match status" value="1"/>
</dbReference>
<evidence type="ECO:0000259" key="1">
    <source>
        <dbReference type="SMART" id="SM00409"/>
    </source>
</evidence>
<proteinExistence type="predicted"/>
<dbReference type="InterPro" id="IPR003599">
    <property type="entry name" value="Ig_sub"/>
</dbReference>
<keyword evidence="3" id="KW-1185">Reference proteome</keyword>